<keyword evidence="9" id="KW-1185">Reference proteome</keyword>
<feature type="domain" description="PNPLA" evidence="7">
    <location>
        <begin position="35"/>
        <end position="229"/>
    </location>
</feature>
<comment type="domain">
    <text evidence="5">The nitrogen atoms of the two glycine residues in the GGXR motif define the oxyanion hole, and stabilize the oxyanion that forms during the nucleophilic attack by the catalytic serine during substrate cleavage.</text>
</comment>
<dbReference type="GO" id="GO:0047372">
    <property type="term" value="F:monoacylglycerol lipase activity"/>
    <property type="evidence" value="ECO:0007669"/>
    <property type="project" value="TreeGrafter"/>
</dbReference>
<comment type="caution">
    <text evidence="8">The sequence shown here is derived from an EMBL/GenBank/DDBJ whole genome shotgun (WGS) entry which is preliminary data.</text>
</comment>
<dbReference type="OrthoDB" id="1377244at2759"/>
<keyword evidence="3 4" id="KW-0443">Lipid metabolism</keyword>
<evidence type="ECO:0000256" key="1">
    <source>
        <dbReference type="ARBA" id="ARBA00010240"/>
    </source>
</evidence>
<feature type="active site" description="Nucleophile" evidence="4">
    <location>
        <position position="78"/>
    </location>
</feature>
<gene>
    <name evidence="8" type="primary">PLP1</name>
    <name evidence="8" type="ORF">CR513_12762</name>
</gene>
<keyword evidence="4 5" id="KW-0378">Hydrolase</keyword>
<comment type="function">
    <text evidence="5">Lipolytic acyl hydrolase (LAH).</text>
</comment>
<evidence type="ECO:0000256" key="4">
    <source>
        <dbReference type="PROSITE-ProRule" id="PRU01161"/>
    </source>
</evidence>
<evidence type="ECO:0000259" key="7">
    <source>
        <dbReference type="PROSITE" id="PS51635"/>
    </source>
</evidence>
<dbReference type="Gene3D" id="3.40.1090.10">
    <property type="entry name" value="Cytosolic phospholipase A2 catalytic domain"/>
    <property type="match status" value="1"/>
</dbReference>
<dbReference type="Pfam" id="PF01734">
    <property type="entry name" value="Patatin"/>
    <property type="match status" value="1"/>
</dbReference>
<evidence type="ECO:0000313" key="8">
    <source>
        <dbReference type="EMBL" id="RDY03626.1"/>
    </source>
</evidence>
<name>A0A371HLE7_MUCPR</name>
<proteinExistence type="inferred from homology"/>
<dbReference type="AlphaFoldDB" id="A0A371HLE7"/>
<organism evidence="8 9">
    <name type="scientific">Mucuna pruriens</name>
    <name type="common">Velvet bean</name>
    <name type="synonym">Dolichos pruriens</name>
    <dbReference type="NCBI Taxonomy" id="157652"/>
    <lineage>
        <taxon>Eukaryota</taxon>
        <taxon>Viridiplantae</taxon>
        <taxon>Streptophyta</taxon>
        <taxon>Embryophyta</taxon>
        <taxon>Tracheophyta</taxon>
        <taxon>Spermatophyta</taxon>
        <taxon>Magnoliopsida</taxon>
        <taxon>eudicotyledons</taxon>
        <taxon>Gunneridae</taxon>
        <taxon>Pentapetalae</taxon>
        <taxon>rosids</taxon>
        <taxon>fabids</taxon>
        <taxon>Fabales</taxon>
        <taxon>Fabaceae</taxon>
        <taxon>Papilionoideae</taxon>
        <taxon>50 kb inversion clade</taxon>
        <taxon>NPAAA clade</taxon>
        <taxon>indigoferoid/millettioid clade</taxon>
        <taxon>Phaseoleae</taxon>
        <taxon>Mucuna</taxon>
    </lineage>
</organism>
<keyword evidence="2 4" id="KW-0442">Lipid degradation</keyword>
<dbReference type="GO" id="GO:0004620">
    <property type="term" value="F:phospholipase activity"/>
    <property type="evidence" value="ECO:0007669"/>
    <property type="project" value="TreeGrafter"/>
</dbReference>
<dbReference type="Proteomes" id="UP000257109">
    <property type="component" value="Unassembled WGS sequence"/>
</dbReference>
<accession>A0A371HLE7</accession>
<feature type="short sequence motif" description="DGA/G" evidence="4">
    <location>
        <begin position="216"/>
        <end position="218"/>
    </location>
</feature>
<feature type="non-terminal residue" evidence="8">
    <location>
        <position position="1"/>
    </location>
</feature>
<dbReference type="PANTHER" id="PTHR32176:SF33">
    <property type="entry name" value="PATATIN"/>
    <property type="match status" value="1"/>
</dbReference>
<protein>
    <recommendedName>
        <fullName evidence="5">Patatin</fullName>
        <ecNumber evidence="5">3.1.1.-</ecNumber>
    </recommendedName>
</protein>
<dbReference type="SUPFAM" id="SSF52151">
    <property type="entry name" value="FabD/lysophospholipase-like"/>
    <property type="match status" value="1"/>
</dbReference>
<evidence type="ECO:0000256" key="3">
    <source>
        <dbReference type="ARBA" id="ARBA00023098"/>
    </source>
</evidence>
<sequence>MAPFLLFALVFASNVMGGFNTPLPPPVYGDQVTILSIDGGGIRGIIPATVLDYLDKALKAKDPTTSLAHYFDVIAGTSTGGLMTAMLAAPNPNDTNRPLFTPSEVVQFYKQNGPDIFKPRPWLSFKKCPKYDGEFLEHKTVELLNETRLNQTLTNVVIPTFDQRKLMPVIFSNYKLKTETYLNAKLSDICLGTSAAPTYLPSHPFQNDDVHFDLVDGAMAANNPALVAVSEVIQHDTQKNIVLLSLGTGRTKVDKLSNGFDDLVDDVCDVLWLINDRGVLNEAMYSTDMIHYYLASVFPGLLPADNYLRIQEYNLDPSMEAMDNVENSNMDNLEKVGKKLLQQNVLRMNVNTFYPAVVDQTNAQALDRLANKLYEERQLRLKRKSMAKEGRPFIETVKVPFGQIRAT</sequence>
<dbReference type="EC" id="3.1.1.-" evidence="5"/>
<dbReference type="GO" id="GO:0016042">
    <property type="term" value="P:lipid catabolic process"/>
    <property type="evidence" value="ECO:0007669"/>
    <property type="project" value="UniProtKB-UniRule"/>
</dbReference>
<feature type="short sequence motif" description="GXSXG" evidence="4">
    <location>
        <begin position="76"/>
        <end position="80"/>
    </location>
</feature>
<reference evidence="8" key="1">
    <citation type="submission" date="2018-05" db="EMBL/GenBank/DDBJ databases">
        <title>Draft genome of Mucuna pruriens seed.</title>
        <authorList>
            <person name="Nnadi N.E."/>
            <person name="Vos R."/>
            <person name="Hasami M.H."/>
            <person name="Devisetty U.K."/>
            <person name="Aguiy J.C."/>
        </authorList>
    </citation>
    <scope>NUCLEOTIDE SEQUENCE [LARGE SCALE GENOMIC DNA]</scope>
    <source>
        <strain evidence="8">JCA_2017</strain>
    </source>
</reference>
<feature type="active site" description="Proton acceptor" evidence="4">
    <location>
        <position position="216"/>
    </location>
</feature>
<evidence type="ECO:0000256" key="5">
    <source>
        <dbReference type="RuleBase" id="RU361262"/>
    </source>
</evidence>
<dbReference type="EMBL" id="QJKJ01002249">
    <property type="protein sequence ID" value="RDY03626.1"/>
    <property type="molecule type" value="Genomic_DNA"/>
</dbReference>
<dbReference type="InterPro" id="IPR016035">
    <property type="entry name" value="Acyl_Trfase/lysoPLipase"/>
</dbReference>
<evidence type="ECO:0000313" key="9">
    <source>
        <dbReference type="Proteomes" id="UP000257109"/>
    </source>
</evidence>
<feature type="chain" id="PRO_5016754689" description="Patatin" evidence="6">
    <location>
        <begin position="18"/>
        <end position="407"/>
    </location>
</feature>
<dbReference type="FunFam" id="3.40.1090.10:FF:000061">
    <property type="entry name" value="Patatin"/>
    <property type="match status" value="1"/>
</dbReference>
<feature type="short sequence motif" description="GXGXXG" evidence="4">
    <location>
        <begin position="39"/>
        <end position="44"/>
    </location>
</feature>
<dbReference type="InterPro" id="IPR002641">
    <property type="entry name" value="PNPLA_dom"/>
</dbReference>
<dbReference type="PANTHER" id="PTHR32176">
    <property type="entry name" value="XYLOSE ISOMERASE"/>
    <property type="match status" value="1"/>
</dbReference>
<keyword evidence="6" id="KW-0732">Signal</keyword>
<feature type="signal peptide" evidence="6">
    <location>
        <begin position="1"/>
        <end position="17"/>
    </location>
</feature>
<comment type="similarity">
    <text evidence="1 5">Belongs to the patatin family.</text>
</comment>
<evidence type="ECO:0000256" key="6">
    <source>
        <dbReference type="SAM" id="SignalP"/>
    </source>
</evidence>
<evidence type="ECO:0000256" key="2">
    <source>
        <dbReference type="ARBA" id="ARBA00022963"/>
    </source>
</evidence>
<dbReference type="PROSITE" id="PS51635">
    <property type="entry name" value="PNPLA"/>
    <property type="match status" value="1"/>
</dbReference>
<dbReference type="STRING" id="157652.A0A371HLE7"/>